<dbReference type="Proteomes" id="UP001172457">
    <property type="component" value="Chromosome 1"/>
</dbReference>
<comment type="caution">
    <text evidence="14">The sequence shown here is derived from an EMBL/GenBank/DDBJ whole genome shotgun (WGS) entry which is preliminary data.</text>
</comment>
<dbReference type="GO" id="GO:0004674">
    <property type="term" value="F:protein serine/threonine kinase activity"/>
    <property type="evidence" value="ECO:0007669"/>
    <property type="project" value="UniProtKB-KW"/>
</dbReference>
<dbReference type="Pfam" id="PF07714">
    <property type="entry name" value="PK_Tyr_Ser-Thr"/>
    <property type="match status" value="1"/>
</dbReference>
<keyword evidence="6" id="KW-0547">Nucleotide-binding</keyword>
<name>A0AA38WUT4_9ASTR</name>
<evidence type="ECO:0000313" key="15">
    <source>
        <dbReference type="Proteomes" id="UP001172457"/>
    </source>
</evidence>
<dbReference type="AlphaFoldDB" id="A0AA38WUT4"/>
<comment type="subcellular location">
    <subcellularLocation>
        <location evidence="1">Cell membrane</location>
        <topology evidence="1">Single-pass membrane protein</topology>
    </subcellularLocation>
</comment>
<dbReference type="GO" id="GO:0005886">
    <property type="term" value="C:plasma membrane"/>
    <property type="evidence" value="ECO:0007669"/>
    <property type="project" value="UniProtKB-SubCell"/>
</dbReference>
<dbReference type="GO" id="GO:0005524">
    <property type="term" value="F:ATP binding"/>
    <property type="evidence" value="ECO:0007669"/>
    <property type="project" value="UniProtKB-KW"/>
</dbReference>
<feature type="region of interest" description="Disordered" evidence="12">
    <location>
        <begin position="369"/>
        <end position="390"/>
    </location>
</feature>
<evidence type="ECO:0000256" key="4">
    <source>
        <dbReference type="ARBA" id="ARBA00022679"/>
    </source>
</evidence>
<evidence type="ECO:0000256" key="9">
    <source>
        <dbReference type="ARBA" id="ARBA00023136"/>
    </source>
</evidence>
<feature type="domain" description="Protein kinase" evidence="13">
    <location>
        <begin position="6"/>
        <end position="262"/>
    </location>
</feature>
<evidence type="ECO:0000259" key="13">
    <source>
        <dbReference type="PROSITE" id="PS50011"/>
    </source>
</evidence>
<comment type="catalytic activity">
    <reaction evidence="11">
        <text>L-seryl-[protein] + ATP = O-phospho-L-seryl-[protein] + ADP + H(+)</text>
        <dbReference type="Rhea" id="RHEA:17989"/>
        <dbReference type="Rhea" id="RHEA-COMP:9863"/>
        <dbReference type="Rhea" id="RHEA-COMP:11604"/>
        <dbReference type="ChEBI" id="CHEBI:15378"/>
        <dbReference type="ChEBI" id="CHEBI:29999"/>
        <dbReference type="ChEBI" id="CHEBI:30616"/>
        <dbReference type="ChEBI" id="CHEBI:83421"/>
        <dbReference type="ChEBI" id="CHEBI:456216"/>
        <dbReference type="EC" id="2.7.11.1"/>
    </reaction>
</comment>
<evidence type="ECO:0000256" key="12">
    <source>
        <dbReference type="SAM" id="MobiDB-lite"/>
    </source>
</evidence>
<dbReference type="InterPro" id="IPR011009">
    <property type="entry name" value="Kinase-like_dom_sf"/>
</dbReference>
<dbReference type="EC" id="2.7.11.1" evidence="2"/>
<evidence type="ECO:0000256" key="1">
    <source>
        <dbReference type="ARBA" id="ARBA00004162"/>
    </source>
</evidence>
<proteinExistence type="predicted"/>
<dbReference type="InterPro" id="IPR047117">
    <property type="entry name" value="PERK1-13-like"/>
</dbReference>
<feature type="compositionally biased region" description="Gly residues" evidence="12">
    <location>
        <begin position="369"/>
        <end position="383"/>
    </location>
</feature>
<keyword evidence="15" id="KW-1185">Reference proteome</keyword>
<dbReference type="SUPFAM" id="SSF56112">
    <property type="entry name" value="Protein kinase-like (PK-like)"/>
    <property type="match status" value="1"/>
</dbReference>
<evidence type="ECO:0000256" key="8">
    <source>
        <dbReference type="ARBA" id="ARBA00022989"/>
    </source>
</evidence>
<keyword evidence="5" id="KW-0812">Transmembrane</keyword>
<sequence length="570" mass="64092">MITNCACSGNYNSQGSFGKVHKGVLEDNTKVVVKQLTDYESPGGDEAFLHEVEIISVAVHWNLLRLIGFCTTPTERLLVYPYMQNLSVAYRLRQLKPGEAVLDWEKRKRVALGTTRGLEYLHEHCNPKVTPTRMLRQPMCCLMKIFEVVVCDFGLAKLMNVTKTIFTTKVRGTMGHIAPKYLSTRKASERTTCMYTTFIKHDTFVTRQRAIDYTRLEEEDHVLLDHVNILEREKRLDEIVDRNLNNEYNMQEVGMMIKHCCVAHGHQQSGPAMSKVVRMLEVEGVTKRWEELRNVEVTHRQEYNRMQRRFDWGEDSICNQDAIELFGRFCLTRSERHTLFDDDGPGSADSTNVSEVDLGVGASGIGEATGAGGGIGIDGGGDGRSSEIDESDPNSDIIYAQCHNQGKGIDENVVRAWCVHEVTAVKAASPQKHPGHLVEINDVFAFNMTILGRSTRTRVLRDSTLRLKKGNEGRFFVFHSIISSKNLYGFRELSEYHASKASSDGSSGTDPSKVTDQEDRFSLELNAIDSVGNGFGTGLKRSGFESERQARIAGFRWQGCRVLEGRFVEV</sequence>
<evidence type="ECO:0000256" key="2">
    <source>
        <dbReference type="ARBA" id="ARBA00012513"/>
    </source>
</evidence>
<keyword evidence="8" id="KW-1133">Transmembrane helix</keyword>
<evidence type="ECO:0000256" key="11">
    <source>
        <dbReference type="ARBA" id="ARBA00048679"/>
    </source>
</evidence>
<dbReference type="InterPro" id="IPR000719">
    <property type="entry name" value="Prot_kinase_dom"/>
</dbReference>
<keyword evidence="4" id="KW-0808">Transferase</keyword>
<dbReference type="PANTHER" id="PTHR47982">
    <property type="entry name" value="PROLINE-RICH RECEPTOR-LIKE PROTEIN KINASE PERK4"/>
    <property type="match status" value="1"/>
</dbReference>
<dbReference type="EMBL" id="JARYMX010000001">
    <property type="protein sequence ID" value="KAJ9566344.1"/>
    <property type="molecule type" value="Genomic_DNA"/>
</dbReference>
<evidence type="ECO:0000256" key="10">
    <source>
        <dbReference type="ARBA" id="ARBA00047899"/>
    </source>
</evidence>
<evidence type="ECO:0000256" key="7">
    <source>
        <dbReference type="ARBA" id="ARBA00022840"/>
    </source>
</evidence>
<keyword evidence="9" id="KW-0472">Membrane</keyword>
<dbReference type="Gene3D" id="3.30.200.20">
    <property type="entry name" value="Phosphorylase Kinase, domain 1"/>
    <property type="match status" value="1"/>
</dbReference>
<evidence type="ECO:0000256" key="3">
    <source>
        <dbReference type="ARBA" id="ARBA00022527"/>
    </source>
</evidence>
<keyword evidence="3" id="KW-0418">Kinase</keyword>
<evidence type="ECO:0000256" key="6">
    <source>
        <dbReference type="ARBA" id="ARBA00022741"/>
    </source>
</evidence>
<reference evidence="14" key="1">
    <citation type="submission" date="2023-03" db="EMBL/GenBank/DDBJ databases">
        <title>Chromosome-scale reference genome and RAD-based genetic map of yellow starthistle (Centaurea solstitialis) reveal putative structural variation and QTLs associated with invader traits.</title>
        <authorList>
            <person name="Reatini B."/>
            <person name="Cang F.A."/>
            <person name="Jiang Q."/>
            <person name="Mckibben M.T.W."/>
            <person name="Barker M.S."/>
            <person name="Rieseberg L.H."/>
            <person name="Dlugosch K.M."/>
        </authorList>
    </citation>
    <scope>NUCLEOTIDE SEQUENCE</scope>
    <source>
        <strain evidence="14">CAN-66</strain>
        <tissue evidence="14">Leaf</tissue>
    </source>
</reference>
<dbReference type="FunFam" id="3.30.200.20:FF:000015">
    <property type="entry name" value="Somatic embryogenesis receptor kinase 1"/>
    <property type="match status" value="1"/>
</dbReference>
<comment type="catalytic activity">
    <reaction evidence="10">
        <text>L-threonyl-[protein] + ATP = O-phospho-L-threonyl-[protein] + ADP + H(+)</text>
        <dbReference type="Rhea" id="RHEA:46608"/>
        <dbReference type="Rhea" id="RHEA-COMP:11060"/>
        <dbReference type="Rhea" id="RHEA-COMP:11605"/>
        <dbReference type="ChEBI" id="CHEBI:15378"/>
        <dbReference type="ChEBI" id="CHEBI:30013"/>
        <dbReference type="ChEBI" id="CHEBI:30616"/>
        <dbReference type="ChEBI" id="CHEBI:61977"/>
        <dbReference type="ChEBI" id="CHEBI:456216"/>
        <dbReference type="EC" id="2.7.11.1"/>
    </reaction>
</comment>
<evidence type="ECO:0000256" key="5">
    <source>
        <dbReference type="ARBA" id="ARBA00022692"/>
    </source>
</evidence>
<organism evidence="14 15">
    <name type="scientific">Centaurea solstitialis</name>
    <name type="common">yellow star-thistle</name>
    <dbReference type="NCBI Taxonomy" id="347529"/>
    <lineage>
        <taxon>Eukaryota</taxon>
        <taxon>Viridiplantae</taxon>
        <taxon>Streptophyta</taxon>
        <taxon>Embryophyta</taxon>
        <taxon>Tracheophyta</taxon>
        <taxon>Spermatophyta</taxon>
        <taxon>Magnoliopsida</taxon>
        <taxon>eudicotyledons</taxon>
        <taxon>Gunneridae</taxon>
        <taxon>Pentapetalae</taxon>
        <taxon>asterids</taxon>
        <taxon>campanulids</taxon>
        <taxon>Asterales</taxon>
        <taxon>Asteraceae</taxon>
        <taxon>Carduoideae</taxon>
        <taxon>Cardueae</taxon>
        <taxon>Centaureinae</taxon>
        <taxon>Centaurea</taxon>
    </lineage>
</organism>
<accession>A0AA38WUT4</accession>
<dbReference type="Gene3D" id="1.10.510.10">
    <property type="entry name" value="Transferase(Phosphotransferase) domain 1"/>
    <property type="match status" value="1"/>
</dbReference>
<keyword evidence="7" id="KW-0067">ATP-binding</keyword>
<gene>
    <name evidence="14" type="ORF">OSB04_002310</name>
</gene>
<dbReference type="PROSITE" id="PS50011">
    <property type="entry name" value="PROTEIN_KINASE_DOM"/>
    <property type="match status" value="1"/>
</dbReference>
<dbReference type="InterPro" id="IPR001245">
    <property type="entry name" value="Ser-Thr/Tyr_kinase_cat_dom"/>
</dbReference>
<evidence type="ECO:0000313" key="14">
    <source>
        <dbReference type="EMBL" id="KAJ9566344.1"/>
    </source>
</evidence>
<protein>
    <recommendedName>
        <fullName evidence="2">non-specific serine/threonine protein kinase</fullName>
        <ecNumber evidence="2">2.7.11.1</ecNumber>
    </recommendedName>
</protein>
<keyword evidence="3" id="KW-0723">Serine/threonine-protein kinase</keyword>